<dbReference type="GO" id="GO:0005737">
    <property type="term" value="C:cytoplasm"/>
    <property type="evidence" value="ECO:0007669"/>
    <property type="project" value="UniProtKB-ARBA"/>
</dbReference>
<comment type="caution">
    <text evidence="7">The sequence shown here is derived from an EMBL/GenBank/DDBJ whole genome shotgun (WGS) entry which is preliminary data.</text>
</comment>
<dbReference type="Proteomes" id="UP000183922">
    <property type="component" value="Unassembled WGS sequence"/>
</dbReference>
<evidence type="ECO:0000313" key="7">
    <source>
        <dbReference type="EMBL" id="OIP56762.1"/>
    </source>
</evidence>
<accession>A0A1J5FGZ2</accession>
<dbReference type="STRING" id="1805236.AUK13_00265"/>
<evidence type="ECO:0000256" key="1">
    <source>
        <dbReference type="ARBA" id="ARBA00006471"/>
    </source>
</evidence>
<comment type="subunit">
    <text evidence="5">Part of the 30S ribosomal subunit. Contacts proteins S5 and S12.</text>
</comment>
<evidence type="ECO:0000256" key="6">
    <source>
        <dbReference type="RuleBase" id="RU003660"/>
    </source>
</evidence>
<keyword evidence="3 5" id="KW-0687">Ribonucleoprotein</keyword>
<gene>
    <name evidence="5" type="primary">rpsH</name>
    <name evidence="7" type="ORF">AUK13_00265</name>
</gene>
<dbReference type="PANTHER" id="PTHR11758">
    <property type="entry name" value="40S RIBOSOMAL PROTEIN S15A"/>
    <property type="match status" value="1"/>
</dbReference>
<dbReference type="GO" id="GO:0019843">
    <property type="term" value="F:rRNA binding"/>
    <property type="evidence" value="ECO:0007669"/>
    <property type="project" value="UniProtKB-UniRule"/>
</dbReference>
<organism evidence="7 8">
    <name type="scientific">Candidatus Kuenenbacteria bacterium CG2_30_39_24</name>
    <dbReference type="NCBI Taxonomy" id="1805236"/>
    <lineage>
        <taxon>Bacteria</taxon>
        <taxon>Candidatus Kueneniibacteriota</taxon>
    </lineage>
</organism>
<dbReference type="GO" id="GO:1990904">
    <property type="term" value="C:ribonucleoprotein complex"/>
    <property type="evidence" value="ECO:0007669"/>
    <property type="project" value="UniProtKB-KW"/>
</dbReference>
<keyword evidence="5" id="KW-0694">RNA-binding</keyword>
<evidence type="ECO:0000256" key="4">
    <source>
        <dbReference type="ARBA" id="ARBA00035258"/>
    </source>
</evidence>
<dbReference type="InterPro" id="IPR000630">
    <property type="entry name" value="Ribosomal_uS8"/>
</dbReference>
<dbReference type="Gene3D" id="3.30.1490.10">
    <property type="match status" value="1"/>
</dbReference>
<dbReference type="GO" id="GO:0003735">
    <property type="term" value="F:structural constituent of ribosome"/>
    <property type="evidence" value="ECO:0007669"/>
    <property type="project" value="InterPro"/>
</dbReference>
<comment type="similarity">
    <text evidence="1 5 6">Belongs to the universal ribosomal protein uS8 family.</text>
</comment>
<dbReference type="PROSITE" id="PS00053">
    <property type="entry name" value="RIBOSOMAL_S8"/>
    <property type="match status" value="1"/>
</dbReference>
<comment type="function">
    <text evidence="5">One of the primary rRNA binding proteins, it binds directly to 16S rRNA central domain where it helps coordinate assembly of the platform of the 30S subunit.</text>
</comment>
<sequence length="149" mass="16643">MTDPIADMLTRIRNAQMVKKSVVIMPFSKLKFNILTLMAREGWIGSVKRIEPADGKADITKSKKTDAERLNRFAELQVKIKYLDDGRQPKITSLKRISKPGGRVYVDKEHIPFVLNGRGLAVISTSQGLLTDKAARKGKVGGEIICEIY</sequence>
<reference evidence="7 8" key="1">
    <citation type="journal article" date="2016" name="Environ. Microbiol.">
        <title>Genomic resolution of a cold subsurface aquifer community provides metabolic insights for novel microbes adapted to high CO concentrations.</title>
        <authorList>
            <person name="Probst A.J."/>
            <person name="Castelle C.J."/>
            <person name="Singh A."/>
            <person name="Brown C.T."/>
            <person name="Anantharaman K."/>
            <person name="Sharon I."/>
            <person name="Hug L.A."/>
            <person name="Burstein D."/>
            <person name="Emerson J.B."/>
            <person name="Thomas B.C."/>
            <person name="Banfield J.F."/>
        </authorList>
    </citation>
    <scope>NUCLEOTIDE SEQUENCE [LARGE SCALE GENOMIC DNA]</scope>
    <source>
        <strain evidence="7">CG2_30_39_24</strain>
    </source>
</reference>
<dbReference type="InterPro" id="IPR035987">
    <property type="entry name" value="Ribosomal_uS8_sf"/>
</dbReference>
<evidence type="ECO:0000313" key="8">
    <source>
        <dbReference type="Proteomes" id="UP000183922"/>
    </source>
</evidence>
<dbReference type="HAMAP" id="MF_01302_B">
    <property type="entry name" value="Ribosomal_uS8_B"/>
    <property type="match status" value="1"/>
</dbReference>
<dbReference type="SUPFAM" id="SSF56047">
    <property type="entry name" value="Ribosomal protein S8"/>
    <property type="match status" value="1"/>
</dbReference>
<evidence type="ECO:0000256" key="3">
    <source>
        <dbReference type="ARBA" id="ARBA00023274"/>
    </source>
</evidence>
<dbReference type="GO" id="GO:0006412">
    <property type="term" value="P:translation"/>
    <property type="evidence" value="ECO:0007669"/>
    <property type="project" value="UniProtKB-UniRule"/>
</dbReference>
<evidence type="ECO:0000256" key="5">
    <source>
        <dbReference type="HAMAP-Rule" id="MF_01302"/>
    </source>
</evidence>
<name>A0A1J5FGZ2_9BACT</name>
<dbReference type="FunFam" id="3.30.1490.10:FF:000001">
    <property type="entry name" value="30S ribosomal protein S8"/>
    <property type="match status" value="1"/>
</dbReference>
<dbReference type="InterPro" id="IPR047863">
    <property type="entry name" value="Ribosomal_uS8_CS"/>
</dbReference>
<dbReference type="EMBL" id="MNYR01000006">
    <property type="protein sequence ID" value="OIP56762.1"/>
    <property type="molecule type" value="Genomic_DNA"/>
</dbReference>
<keyword evidence="2 5" id="KW-0689">Ribosomal protein</keyword>
<protein>
    <recommendedName>
        <fullName evidence="4 5">Small ribosomal subunit protein uS8</fullName>
    </recommendedName>
</protein>
<dbReference type="GO" id="GO:0005840">
    <property type="term" value="C:ribosome"/>
    <property type="evidence" value="ECO:0007669"/>
    <property type="project" value="UniProtKB-KW"/>
</dbReference>
<dbReference type="Pfam" id="PF00410">
    <property type="entry name" value="Ribosomal_S8"/>
    <property type="match status" value="1"/>
</dbReference>
<dbReference type="Gene3D" id="3.30.1370.30">
    <property type="match status" value="1"/>
</dbReference>
<dbReference type="AlphaFoldDB" id="A0A1J5FGZ2"/>
<proteinExistence type="inferred from homology"/>
<evidence type="ECO:0000256" key="2">
    <source>
        <dbReference type="ARBA" id="ARBA00022980"/>
    </source>
</evidence>
<keyword evidence="5" id="KW-0699">rRNA-binding</keyword>
<dbReference type="NCBIfam" id="NF001109">
    <property type="entry name" value="PRK00136.1"/>
    <property type="match status" value="1"/>
</dbReference>